<dbReference type="FunFam" id="1.10.10.10:FF:000001">
    <property type="entry name" value="LysR family transcriptional regulator"/>
    <property type="match status" value="1"/>
</dbReference>
<dbReference type="AlphaFoldDB" id="A0A0M6ZHG7"/>
<dbReference type="GO" id="GO:0043565">
    <property type="term" value="F:sequence-specific DNA binding"/>
    <property type="evidence" value="ECO:0007669"/>
    <property type="project" value="TreeGrafter"/>
</dbReference>
<dbReference type="Gene3D" id="1.10.10.10">
    <property type="entry name" value="Winged helix-like DNA-binding domain superfamily/Winged helix DNA-binding domain"/>
    <property type="match status" value="1"/>
</dbReference>
<gene>
    <name evidence="6" type="primary">gcvA_20</name>
    <name evidence="6" type="ORF">LA5096_04505</name>
</gene>
<dbReference type="GeneID" id="97671794"/>
<dbReference type="PANTHER" id="PTHR30537">
    <property type="entry name" value="HTH-TYPE TRANSCRIPTIONAL REGULATOR"/>
    <property type="match status" value="1"/>
</dbReference>
<dbReference type="InterPro" id="IPR000847">
    <property type="entry name" value="LysR_HTH_N"/>
</dbReference>
<sequence length="288" mass="32145">MDKSRFENLPLEWVRAFEVAARTGSFTAAAQETGLTQSAISQRIGKLEKRLETQLFLRQPRSISLTVEGETWVPHVRSALESLRESSEGIFGISRNRVTISASASIIELWLMPRLYRLSSEIDAQISFKTLVLSSEVQQEPGVIQIRYGSGDWPYTYKLPLYSEVIAPVASPKLLGRSADWTGLPRIAVVGPRPGWNDWSARFGTPSTPLADLRFDTFFAALSAARKGFGVTLASLPLCQEDLKTGRLQRVSTENLPHHQTYWLLASKEAVSRKQWNLLEKGLKAIGD</sequence>
<accession>A0A0M6ZHG7</accession>
<keyword evidence="3" id="KW-0238">DNA-binding</keyword>
<dbReference type="InterPro" id="IPR005119">
    <property type="entry name" value="LysR_subst-bd"/>
</dbReference>
<dbReference type="OrthoDB" id="7846471at2"/>
<comment type="similarity">
    <text evidence="1">Belongs to the LysR transcriptional regulatory family.</text>
</comment>
<keyword evidence="7" id="KW-1185">Reference proteome</keyword>
<reference evidence="7" key="1">
    <citation type="submission" date="2015-07" db="EMBL/GenBank/DDBJ databases">
        <authorList>
            <person name="Rodrigo-Torres Lidia"/>
            <person name="Arahal R.David."/>
        </authorList>
    </citation>
    <scope>NUCLEOTIDE SEQUENCE [LARGE SCALE GENOMIC DNA]</scope>
    <source>
        <strain evidence="7">CECT 5096</strain>
    </source>
</reference>
<dbReference type="EMBL" id="CXWC01000012">
    <property type="protein sequence ID" value="CTQ75722.1"/>
    <property type="molecule type" value="Genomic_DNA"/>
</dbReference>
<name>A0A0M6ZHG7_9HYPH</name>
<evidence type="ECO:0000313" key="6">
    <source>
        <dbReference type="EMBL" id="CTQ75722.1"/>
    </source>
</evidence>
<dbReference type="PROSITE" id="PS50931">
    <property type="entry name" value="HTH_LYSR"/>
    <property type="match status" value="1"/>
</dbReference>
<organism evidence="6 7">
    <name type="scientific">Roseibium album</name>
    <dbReference type="NCBI Taxonomy" id="311410"/>
    <lineage>
        <taxon>Bacteria</taxon>
        <taxon>Pseudomonadati</taxon>
        <taxon>Pseudomonadota</taxon>
        <taxon>Alphaproteobacteria</taxon>
        <taxon>Hyphomicrobiales</taxon>
        <taxon>Stappiaceae</taxon>
        <taxon>Roseibium</taxon>
    </lineage>
</organism>
<protein>
    <submittedName>
        <fullName evidence="6">Gcv operon activator</fullName>
    </submittedName>
</protein>
<keyword evidence="2" id="KW-0805">Transcription regulation</keyword>
<dbReference type="STRING" id="311410.LA5095_04198"/>
<dbReference type="InterPro" id="IPR036388">
    <property type="entry name" value="WH-like_DNA-bd_sf"/>
</dbReference>
<dbReference type="SUPFAM" id="SSF46785">
    <property type="entry name" value="Winged helix' DNA-binding domain"/>
    <property type="match status" value="1"/>
</dbReference>
<evidence type="ECO:0000256" key="1">
    <source>
        <dbReference type="ARBA" id="ARBA00009437"/>
    </source>
</evidence>
<dbReference type="GO" id="GO:0003700">
    <property type="term" value="F:DNA-binding transcription factor activity"/>
    <property type="evidence" value="ECO:0007669"/>
    <property type="project" value="InterPro"/>
</dbReference>
<dbReference type="GO" id="GO:0006351">
    <property type="term" value="P:DNA-templated transcription"/>
    <property type="evidence" value="ECO:0007669"/>
    <property type="project" value="TreeGrafter"/>
</dbReference>
<dbReference type="InterPro" id="IPR058163">
    <property type="entry name" value="LysR-type_TF_proteobact-type"/>
</dbReference>
<dbReference type="Pfam" id="PF03466">
    <property type="entry name" value="LysR_substrate"/>
    <property type="match status" value="1"/>
</dbReference>
<proteinExistence type="inferred from homology"/>
<dbReference type="SUPFAM" id="SSF53850">
    <property type="entry name" value="Periplasmic binding protein-like II"/>
    <property type="match status" value="1"/>
</dbReference>
<dbReference type="PRINTS" id="PR00039">
    <property type="entry name" value="HTHLYSR"/>
</dbReference>
<dbReference type="InterPro" id="IPR036390">
    <property type="entry name" value="WH_DNA-bd_sf"/>
</dbReference>
<dbReference type="Gene3D" id="3.40.190.10">
    <property type="entry name" value="Periplasmic binding protein-like II"/>
    <property type="match status" value="2"/>
</dbReference>
<evidence type="ECO:0000256" key="4">
    <source>
        <dbReference type="ARBA" id="ARBA00023163"/>
    </source>
</evidence>
<dbReference type="Proteomes" id="UP000049983">
    <property type="component" value="Unassembled WGS sequence"/>
</dbReference>
<dbReference type="RefSeq" id="WP_055118438.1">
    <property type="nucleotide sequence ID" value="NZ_CANKXR010000003.1"/>
</dbReference>
<evidence type="ECO:0000256" key="2">
    <source>
        <dbReference type="ARBA" id="ARBA00023015"/>
    </source>
</evidence>
<evidence type="ECO:0000313" key="7">
    <source>
        <dbReference type="Proteomes" id="UP000049983"/>
    </source>
</evidence>
<keyword evidence="4" id="KW-0804">Transcription</keyword>
<evidence type="ECO:0000256" key="3">
    <source>
        <dbReference type="ARBA" id="ARBA00023125"/>
    </source>
</evidence>
<feature type="domain" description="HTH lysR-type" evidence="5">
    <location>
        <begin position="9"/>
        <end position="66"/>
    </location>
</feature>
<dbReference type="Pfam" id="PF00126">
    <property type="entry name" value="HTH_1"/>
    <property type="match status" value="1"/>
</dbReference>
<evidence type="ECO:0000259" key="5">
    <source>
        <dbReference type="PROSITE" id="PS50931"/>
    </source>
</evidence>
<dbReference type="PANTHER" id="PTHR30537:SF74">
    <property type="entry name" value="HTH-TYPE TRANSCRIPTIONAL REGULATOR TRPI"/>
    <property type="match status" value="1"/>
</dbReference>